<evidence type="ECO:0000313" key="4">
    <source>
        <dbReference type="Proteomes" id="UP000674084"/>
    </source>
</evidence>
<comment type="caution">
    <text evidence="3">The sequence shown here is derived from an EMBL/GenBank/DDBJ whole genome shotgun (WGS) entry which is preliminary data.</text>
</comment>
<dbReference type="SUPFAM" id="SSF52540">
    <property type="entry name" value="P-loop containing nucleoside triphosphate hydrolases"/>
    <property type="match status" value="1"/>
</dbReference>
<dbReference type="InterPro" id="IPR019734">
    <property type="entry name" value="TPR_rpt"/>
</dbReference>
<evidence type="ECO:0000313" key="3">
    <source>
        <dbReference type="EMBL" id="MBQ0923142.1"/>
    </source>
</evidence>
<dbReference type="PRINTS" id="PR00364">
    <property type="entry name" value="DISEASERSIST"/>
</dbReference>
<name>A0ABS5DA21_9PSEU</name>
<protein>
    <submittedName>
        <fullName evidence="3">Tetratricopeptide repeat protein</fullName>
    </submittedName>
</protein>
<evidence type="ECO:0000259" key="2">
    <source>
        <dbReference type="Pfam" id="PF00931"/>
    </source>
</evidence>
<reference evidence="3 4" key="1">
    <citation type="submission" date="2021-04" db="EMBL/GenBank/DDBJ databases">
        <title>Whole-genome sequencing of Saccharopolyspora endophytica KCTC 19397.</title>
        <authorList>
            <person name="Ay H."/>
            <person name="Saygin H."/>
            <person name="Sahin N."/>
        </authorList>
    </citation>
    <scope>NUCLEOTIDE SEQUENCE [LARGE SCALE GENOMIC DNA]</scope>
    <source>
        <strain evidence="3 4">KCTC 19397</strain>
    </source>
</reference>
<dbReference type="InterPro" id="IPR011990">
    <property type="entry name" value="TPR-like_helical_dom_sf"/>
</dbReference>
<dbReference type="InterPro" id="IPR002182">
    <property type="entry name" value="NB-ARC"/>
</dbReference>
<dbReference type="Gene3D" id="3.40.50.300">
    <property type="entry name" value="P-loop containing nucleotide triphosphate hydrolases"/>
    <property type="match status" value="1"/>
</dbReference>
<dbReference type="Proteomes" id="UP000674084">
    <property type="component" value="Unassembled WGS sequence"/>
</dbReference>
<sequence length="701" mass="76359">MGMEFEQQGASGIANASSGPVAGSLVQAGVVHGDVHVHGLHRTRPTPSQRPRAPRHFVNRVAETEKFQDLLAAEDLGTTIVVISGAGGVGKSALAARWVHLCHGHYPDGSLHAGLGAFSSSRPASTSRVLATFLRSLGCEPEDIPADLDELAAMYQAVTAGRRLVVCLDDAFSAAQVRPLIPADSALVMVTSRYRLPGLGLEGAHFVELPPLHTADSIELLRSVLGEQRVGREPGAAERMADLCAGFPVALMVAASRLTTHRKWTLRRMTADLEDERNRLPSLALRGDVSVRAVFDLSYRKLSAEQAELYRALSCHPGTTFGADVAAAAVGRAPEDVADSLEVLVEASLLDEVEDERFRFHDLLRLHAADCAAESGLQRREVLRRFVTWYLDGAYAADRLVTPGRWYLGERHDAGLPFTTAVEALDWLELERLNLVLAQREAREQGWNDLTWCFGEAMWSLFVYRKHYGDWLETTRFAVEAAEAEQHVHAESRLRGQLGHALSNLHRFDEAEHELRAAARLAEVAGDPRGQATATSRLGILARQRAQPEEALESFRRALEIDLRVDDRRGAALRLRRIGETLSAMGRHGDAIAELSKSVDLMLALPDAGGAARVSTRLGEAFTAAGRPRHAVAPLMEALTVLREIGSDFYVAELLVALAAAHQAAGEIAQARTHLTEACELHEGIGGPHAEPLRRRLAELE</sequence>
<feature type="repeat" description="TPR" evidence="1">
    <location>
        <begin position="532"/>
        <end position="565"/>
    </location>
</feature>
<dbReference type="PROSITE" id="PS50005">
    <property type="entry name" value="TPR"/>
    <property type="match status" value="1"/>
</dbReference>
<keyword evidence="4" id="KW-1185">Reference proteome</keyword>
<dbReference type="Pfam" id="PF13424">
    <property type="entry name" value="TPR_12"/>
    <property type="match status" value="2"/>
</dbReference>
<organism evidence="3 4">
    <name type="scientific">Saccharopolyspora endophytica</name>
    <dbReference type="NCBI Taxonomy" id="543886"/>
    <lineage>
        <taxon>Bacteria</taxon>
        <taxon>Bacillati</taxon>
        <taxon>Actinomycetota</taxon>
        <taxon>Actinomycetes</taxon>
        <taxon>Pseudonocardiales</taxon>
        <taxon>Pseudonocardiaceae</taxon>
        <taxon>Saccharopolyspora</taxon>
    </lineage>
</organism>
<proteinExistence type="predicted"/>
<dbReference type="InterPro" id="IPR027417">
    <property type="entry name" value="P-loop_NTPase"/>
</dbReference>
<dbReference type="Pfam" id="PF00931">
    <property type="entry name" value="NB-ARC"/>
    <property type="match status" value="1"/>
</dbReference>
<dbReference type="SUPFAM" id="SSF48452">
    <property type="entry name" value="TPR-like"/>
    <property type="match status" value="1"/>
</dbReference>
<accession>A0ABS5DA21</accession>
<feature type="domain" description="NB-ARC" evidence="2">
    <location>
        <begin position="65"/>
        <end position="194"/>
    </location>
</feature>
<evidence type="ECO:0000256" key="1">
    <source>
        <dbReference type="PROSITE-ProRule" id="PRU00339"/>
    </source>
</evidence>
<keyword evidence="1" id="KW-0802">TPR repeat</keyword>
<dbReference type="PANTHER" id="PTHR47691:SF3">
    <property type="entry name" value="HTH-TYPE TRANSCRIPTIONAL REGULATOR RV0890C-RELATED"/>
    <property type="match status" value="1"/>
</dbReference>
<dbReference type="PANTHER" id="PTHR47691">
    <property type="entry name" value="REGULATOR-RELATED"/>
    <property type="match status" value="1"/>
</dbReference>
<dbReference type="EMBL" id="JAGPXE010000002">
    <property type="protein sequence ID" value="MBQ0923142.1"/>
    <property type="molecule type" value="Genomic_DNA"/>
</dbReference>
<dbReference type="SMART" id="SM00028">
    <property type="entry name" value="TPR"/>
    <property type="match status" value="5"/>
</dbReference>
<dbReference type="Gene3D" id="1.25.40.10">
    <property type="entry name" value="Tetratricopeptide repeat domain"/>
    <property type="match status" value="1"/>
</dbReference>
<gene>
    <name evidence="3" type="ORF">KBO27_04260</name>
</gene>